<dbReference type="EMBL" id="JALPRY010000015">
    <property type="protein sequence ID" value="MCK8780992.1"/>
    <property type="molecule type" value="Genomic_DNA"/>
</dbReference>
<dbReference type="RefSeq" id="WP_248683580.1">
    <property type="nucleotide sequence ID" value="NZ_JALPRY010000015.1"/>
</dbReference>
<feature type="domain" description="HIT" evidence="2">
    <location>
        <begin position="11"/>
        <end position="118"/>
    </location>
</feature>
<evidence type="ECO:0000313" key="3">
    <source>
        <dbReference type="EMBL" id="MCK8780992.1"/>
    </source>
</evidence>
<dbReference type="InterPro" id="IPR036265">
    <property type="entry name" value="HIT-like_sf"/>
</dbReference>
<protein>
    <submittedName>
        <fullName evidence="3">HIT family protein</fullName>
    </submittedName>
</protein>
<organism evidence="3 4">
    <name type="scientific">Neorhizobium turbinariae</name>
    <dbReference type="NCBI Taxonomy" id="2937795"/>
    <lineage>
        <taxon>Bacteria</taxon>
        <taxon>Pseudomonadati</taxon>
        <taxon>Pseudomonadota</taxon>
        <taxon>Alphaproteobacteria</taxon>
        <taxon>Hyphomicrobiales</taxon>
        <taxon>Rhizobiaceae</taxon>
        <taxon>Rhizobium/Agrobacterium group</taxon>
        <taxon>Neorhizobium</taxon>
    </lineage>
</organism>
<gene>
    <name evidence="3" type="ORF">M0654_13480</name>
</gene>
<accession>A0ABT0ISX3</accession>
<name>A0ABT0ISX3_9HYPH</name>
<feature type="short sequence motif" description="Histidine triad motif" evidence="1">
    <location>
        <begin position="103"/>
        <end position="107"/>
    </location>
</feature>
<proteinExistence type="predicted"/>
<evidence type="ECO:0000256" key="1">
    <source>
        <dbReference type="PROSITE-ProRule" id="PRU00464"/>
    </source>
</evidence>
<dbReference type="PANTHER" id="PTHR46648">
    <property type="entry name" value="HIT FAMILY PROTEIN 1"/>
    <property type="match status" value="1"/>
</dbReference>
<evidence type="ECO:0000313" key="4">
    <source>
        <dbReference type="Proteomes" id="UP001202827"/>
    </source>
</evidence>
<sequence>MSNQTYDANNIFGKILRGEIPSHRVYEDDDTLAFMDVMPQSPGHLLVIPKAPSRNVLDADPAVLSKLMPVVQRLAKVAKEAFDADGVTIMQFNEAPAGQTVFHLHFHIVPRYEGVALRPHSGQMEDNEVLAAHARKLIEALAEQVQAT</sequence>
<dbReference type="InterPro" id="IPR039384">
    <property type="entry name" value="HINT"/>
</dbReference>
<dbReference type="PROSITE" id="PS51084">
    <property type="entry name" value="HIT_2"/>
    <property type="match status" value="1"/>
</dbReference>
<dbReference type="PRINTS" id="PR00332">
    <property type="entry name" value="HISTRIAD"/>
</dbReference>
<dbReference type="CDD" id="cd01277">
    <property type="entry name" value="HINT_subgroup"/>
    <property type="match status" value="1"/>
</dbReference>
<dbReference type="InterPro" id="IPR011146">
    <property type="entry name" value="HIT-like"/>
</dbReference>
<dbReference type="PANTHER" id="PTHR46648:SF1">
    <property type="entry name" value="ADENOSINE 5'-MONOPHOSPHORAMIDASE HNT1"/>
    <property type="match status" value="1"/>
</dbReference>
<evidence type="ECO:0000259" key="2">
    <source>
        <dbReference type="PROSITE" id="PS51084"/>
    </source>
</evidence>
<comment type="caution">
    <text evidence="3">The sequence shown here is derived from an EMBL/GenBank/DDBJ whole genome shotgun (WGS) entry which is preliminary data.</text>
</comment>
<dbReference type="Proteomes" id="UP001202827">
    <property type="component" value="Unassembled WGS sequence"/>
</dbReference>
<dbReference type="Pfam" id="PF01230">
    <property type="entry name" value="HIT"/>
    <property type="match status" value="1"/>
</dbReference>
<dbReference type="InterPro" id="IPR001310">
    <property type="entry name" value="Histidine_triad_HIT"/>
</dbReference>
<reference evidence="3 4" key="1">
    <citation type="submission" date="2022-04" db="EMBL/GenBank/DDBJ databases">
        <title>Rhizobium coralii sp. nov., isolated from coral Turbinaria peltata.</title>
        <authorList>
            <person name="Sun H."/>
        </authorList>
    </citation>
    <scope>NUCLEOTIDE SEQUENCE [LARGE SCALE GENOMIC DNA]</scope>
    <source>
        <strain evidence="3 4">NTR19</strain>
    </source>
</reference>
<dbReference type="SUPFAM" id="SSF54197">
    <property type="entry name" value="HIT-like"/>
    <property type="match status" value="1"/>
</dbReference>
<dbReference type="Gene3D" id="3.30.428.10">
    <property type="entry name" value="HIT-like"/>
    <property type="match status" value="1"/>
</dbReference>
<keyword evidence="4" id="KW-1185">Reference proteome</keyword>